<evidence type="ECO:0000313" key="1">
    <source>
        <dbReference type="EMBL" id="EFP97976.1"/>
    </source>
</evidence>
<sequence>MTKSITILGGGCAGLALARALSDINYRGRVTILDSRRDYANDKTWCFWAKPNNLWSQIAPYYWQKCLFSANNHNNVVQKYRKYQYCCLPSDIYYQHCLNLIDKPNIKLLTNVEVQEIRPGENAQPFPSYIETSQGLISADIVVDTRTESIGNALLYQSFWGQEVELVEPIGSFDTVRLMCNMKADHQSISFYYLLPLNESRVLIEPTIFCRKVLPPTQLKYVFEEICHIENINVKKILRQESAVLPMGSEYQRQKTGVIQGGIAGGALRSSSGYGFLRIQSWAEQCAYSIANNPNANYYSRKLFQEKMDRLFLRVIRNNPRLGLYNFMQLSTHLNPDIFASFMNDSSTFYQWLQVVRALPKWPFIKELVNGKRPIYNQ</sequence>
<dbReference type="AlphaFoldDB" id="E3BG51"/>
<keyword evidence="2" id="KW-1185">Reference proteome</keyword>
<dbReference type="SUPFAM" id="SSF51905">
    <property type="entry name" value="FAD/NAD(P)-binding domain"/>
    <property type="match status" value="1"/>
</dbReference>
<protein>
    <recommendedName>
        <fullName evidence="3">Lycopene cyclase</fullName>
    </recommendedName>
</protein>
<evidence type="ECO:0008006" key="3">
    <source>
        <dbReference type="Google" id="ProtNLM"/>
    </source>
</evidence>
<dbReference type="RefSeq" id="WP_009599920.1">
    <property type="nucleotide sequence ID" value="NZ_AEIU01000029.1"/>
</dbReference>
<name>E3BG51_9VIBR</name>
<reference evidence="1 2" key="1">
    <citation type="journal article" date="2012" name="Int. J. Syst. Evol. Microbiol.">
        <title>Vibrio caribbeanicus sp. nov., isolated from the marine sponge Scleritoderma cyanea.</title>
        <authorList>
            <person name="Hoffmann M."/>
            <person name="Monday S.R."/>
            <person name="Allard M.W."/>
            <person name="Strain E.A."/>
            <person name="Whittaker P."/>
            <person name="Naum M."/>
            <person name="McCarthy P.J."/>
            <person name="Lopez J.V."/>
            <person name="Fischer M."/>
            <person name="Brown E.W."/>
        </authorList>
    </citation>
    <scope>NUCLEOTIDE SEQUENCE [LARGE SCALE GENOMIC DNA]</scope>
    <source>
        <strain evidence="1 2">ATCC BAA-2122</strain>
    </source>
</reference>
<organism evidence="1 2">
    <name type="scientific">Vibrio caribbeanicus ATCC BAA-2122</name>
    <dbReference type="NCBI Taxonomy" id="796620"/>
    <lineage>
        <taxon>Bacteria</taxon>
        <taxon>Pseudomonadati</taxon>
        <taxon>Pseudomonadota</taxon>
        <taxon>Gammaproteobacteria</taxon>
        <taxon>Vibrionales</taxon>
        <taxon>Vibrionaceae</taxon>
        <taxon>Vibrio</taxon>
    </lineage>
</organism>
<dbReference type="InterPro" id="IPR036188">
    <property type="entry name" value="FAD/NAD-bd_sf"/>
</dbReference>
<proteinExistence type="predicted"/>
<dbReference type="Pfam" id="PF05834">
    <property type="entry name" value="Lycopene_cycl"/>
    <property type="match status" value="1"/>
</dbReference>
<dbReference type="STRING" id="796620.VIBC2010_06314"/>
<comment type="caution">
    <text evidence="1">The sequence shown here is derived from an EMBL/GenBank/DDBJ whole genome shotgun (WGS) entry which is preliminary data.</text>
</comment>
<dbReference type="EMBL" id="AEIU01000029">
    <property type="protein sequence ID" value="EFP97976.1"/>
    <property type="molecule type" value="Genomic_DNA"/>
</dbReference>
<dbReference type="eggNOG" id="COG2072">
    <property type="taxonomic scope" value="Bacteria"/>
</dbReference>
<accession>E3BG51</accession>
<evidence type="ECO:0000313" key="2">
    <source>
        <dbReference type="Proteomes" id="UP000002943"/>
    </source>
</evidence>
<dbReference type="Gene3D" id="3.40.50.720">
    <property type="entry name" value="NAD(P)-binding Rossmann-like Domain"/>
    <property type="match status" value="1"/>
</dbReference>
<dbReference type="Proteomes" id="UP000002943">
    <property type="component" value="Unassembled WGS sequence"/>
</dbReference>
<gene>
    <name evidence="1" type="ORF">VIBC2010_06314</name>
</gene>
<dbReference type="OrthoDB" id="5793379at2"/>